<dbReference type="InterPro" id="IPR000983">
    <property type="entry name" value="Bac_GSPG_pilin"/>
</dbReference>
<gene>
    <name evidence="7" type="ORF">A3K52_02630</name>
</gene>
<dbReference type="SUPFAM" id="SSF54523">
    <property type="entry name" value="Pili subunits"/>
    <property type="match status" value="1"/>
</dbReference>
<evidence type="ECO:0000256" key="4">
    <source>
        <dbReference type="ARBA" id="ARBA00022989"/>
    </source>
</evidence>
<evidence type="ECO:0000256" key="1">
    <source>
        <dbReference type="ARBA" id="ARBA00004167"/>
    </source>
</evidence>
<keyword evidence="4 6" id="KW-1133">Transmembrane helix</keyword>
<evidence type="ECO:0000256" key="6">
    <source>
        <dbReference type="SAM" id="Phobius"/>
    </source>
</evidence>
<evidence type="ECO:0008006" key="9">
    <source>
        <dbReference type="Google" id="ProtNLM"/>
    </source>
</evidence>
<dbReference type="GO" id="GO:0015628">
    <property type="term" value="P:protein secretion by the type II secretion system"/>
    <property type="evidence" value="ECO:0007669"/>
    <property type="project" value="InterPro"/>
</dbReference>
<dbReference type="EMBL" id="MGBR01000001">
    <property type="protein sequence ID" value="OGK73657.1"/>
    <property type="molecule type" value="Genomic_DNA"/>
</dbReference>
<dbReference type="Gene3D" id="3.30.700.10">
    <property type="entry name" value="Glycoprotein, Type 4 Pilin"/>
    <property type="match status" value="1"/>
</dbReference>
<dbReference type="InterPro" id="IPR045584">
    <property type="entry name" value="Pilin-like"/>
</dbReference>
<accession>A0A1F7L0J6</accession>
<dbReference type="PANTHER" id="PTHR30093:SF44">
    <property type="entry name" value="TYPE II SECRETION SYSTEM CORE PROTEIN G"/>
    <property type="match status" value="1"/>
</dbReference>
<dbReference type="PRINTS" id="PR00813">
    <property type="entry name" value="BCTERIALGSPG"/>
</dbReference>
<keyword evidence="3 6" id="KW-0812">Transmembrane</keyword>
<dbReference type="GO" id="GO:0015627">
    <property type="term" value="C:type II protein secretion system complex"/>
    <property type="evidence" value="ECO:0007669"/>
    <property type="project" value="InterPro"/>
</dbReference>
<protein>
    <recommendedName>
        <fullName evidence="9">Type II secretion system protein GspG C-terminal domain-containing protein</fullName>
    </recommendedName>
</protein>
<dbReference type="GO" id="GO:0016020">
    <property type="term" value="C:membrane"/>
    <property type="evidence" value="ECO:0007669"/>
    <property type="project" value="UniProtKB-SubCell"/>
</dbReference>
<keyword evidence="2" id="KW-0488">Methylation</keyword>
<evidence type="ECO:0000256" key="5">
    <source>
        <dbReference type="ARBA" id="ARBA00023136"/>
    </source>
</evidence>
<comment type="caution">
    <text evidence="7">The sequence shown here is derived from an EMBL/GenBank/DDBJ whole genome shotgun (WGS) entry which is preliminary data.</text>
</comment>
<evidence type="ECO:0000256" key="3">
    <source>
        <dbReference type="ARBA" id="ARBA00022692"/>
    </source>
</evidence>
<dbReference type="Proteomes" id="UP000177050">
    <property type="component" value="Unassembled WGS sequence"/>
</dbReference>
<proteinExistence type="predicted"/>
<evidence type="ECO:0000313" key="7">
    <source>
        <dbReference type="EMBL" id="OGK73657.1"/>
    </source>
</evidence>
<sequence>MNNTESSFTLIEILVVIAILAGMVVILLPNFMDARERARDAQRKSDIRQIQKALEFYKSNQSPPSYPIDASFPAPCTGWSGTGYLYMSKVPGDPSASCATPKKYYYHRNPTGTPGETLEYLLAACLDNSLDSEGGSCPSDFATITTYGCTSPKKCYVVTQP</sequence>
<evidence type="ECO:0000313" key="8">
    <source>
        <dbReference type="Proteomes" id="UP000177050"/>
    </source>
</evidence>
<evidence type="ECO:0000256" key="2">
    <source>
        <dbReference type="ARBA" id="ARBA00022481"/>
    </source>
</evidence>
<dbReference type="PANTHER" id="PTHR30093">
    <property type="entry name" value="GENERAL SECRETION PATHWAY PROTEIN G"/>
    <property type="match status" value="1"/>
</dbReference>
<name>A0A1F7L0J6_9BACT</name>
<feature type="transmembrane region" description="Helical" evidence="6">
    <location>
        <begin position="6"/>
        <end position="29"/>
    </location>
</feature>
<dbReference type="AlphaFoldDB" id="A0A1F7L0J6"/>
<reference evidence="7 8" key="1">
    <citation type="journal article" date="2016" name="Nat. Commun.">
        <title>Thousands of microbial genomes shed light on interconnected biogeochemical processes in an aquifer system.</title>
        <authorList>
            <person name="Anantharaman K."/>
            <person name="Brown C.T."/>
            <person name="Hug L.A."/>
            <person name="Sharon I."/>
            <person name="Castelle C.J."/>
            <person name="Probst A.J."/>
            <person name="Thomas B.C."/>
            <person name="Singh A."/>
            <person name="Wilkins M.J."/>
            <person name="Karaoz U."/>
            <person name="Brodie E.L."/>
            <person name="Williams K.H."/>
            <person name="Hubbard S.S."/>
            <person name="Banfield J.F."/>
        </authorList>
    </citation>
    <scope>NUCLEOTIDE SEQUENCE [LARGE SCALE GENOMIC DNA]</scope>
</reference>
<comment type="subcellular location">
    <subcellularLocation>
        <location evidence="1">Membrane</location>
        <topology evidence="1">Single-pass membrane protein</topology>
    </subcellularLocation>
</comment>
<organism evidence="7 8">
    <name type="scientific">Candidatus Roizmanbacteria bacterium RIFOXYD1_FULL_38_12</name>
    <dbReference type="NCBI Taxonomy" id="1802093"/>
    <lineage>
        <taxon>Bacteria</taxon>
        <taxon>Candidatus Roizmaniibacteriota</taxon>
    </lineage>
</organism>
<keyword evidence="5 6" id="KW-0472">Membrane</keyword>